<dbReference type="GO" id="GO:0000271">
    <property type="term" value="P:polysaccharide biosynthetic process"/>
    <property type="evidence" value="ECO:0007669"/>
    <property type="project" value="InterPro"/>
</dbReference>
<dbReference type="OrthoDB" id="9808602at2"/>
<organism evidence="9 10">
    <name type="scientific">Fervidicola ferrireducens</name>
    <dbReference type="NCBI Taxonomy" id="520764"/>
    <lineage>
        <taxon>Bacteria</taxon>
        <taxon>Bacillati</taxon>
        <taxon>Bacillota</taxon>
        <taxon>Clostridia</taxon>
        <taxon>Thermosediminibacterales</taxon>
        <taxon>Thermosediminibacteraceae</taxon>
        <taxon>Fervidicola</taxon>
    </lineage>
</organism>
<dbReference type="Pfam" id="PF02397">
    <property type="entry name" value="Bac_transf"/>
    <property type="match status" value="1"/>
</dbReference>
<sequence length="516" mass="58363">MSNGQVEIRKTGRNIIPQSNEATITLRPAPTVDLAHALWGALEIALIVALDFIGIAASFILALFVRIRILPVLSPLYSLAVPEKLVNNFWWFIAIVLGIFAYEGLYTTRHPFWRELRRLVKGITLAFLIVFAIIYMIKLSNEVSRTVLALSYILCLMILPLCRYVGKTFFAKLGLWRRKVLILGAGKTGELLAKTLSKDSYLGYEVVGFLEDDPSKKHKIFTVKNGTKLKVLGNFSDAPEVMQRLGVRHLVVAAPGMPSQKLVKLVNRLQRAAASVLVIPDLFGIPVSSAEIDYFFDEQILGFRVRNNLASPVNMFLKRAFDLIVGSIALLISAPIMALIAIAIKLDSPGPVIFAHNRIGRGGKEFKCYKFRTMYLNNEEILRKYLASNPAAKEEWEKYAKLKGYDPRVTRVGRFLRKFSLDELPQIFNVLKGEMSLVGPRPYLPRERFRMDNFAETILLARSGITGLWQVSGRNEIDFEGRLRLESWYVRNWSLWLDIIILIRTVGVVLSKKGAY</sequence>
<feature type="transmembrane region" description="Helical" evidence="7">
    <location>
        <begin position="323"/>
        <end position="344"/>
    </location>
</feature>
<dbReference type="Proteomes" id="UP000070427">
    <property type="component" value="Unassembled WGS sequence"/>
</dbReference>
<evidence type="ECO:0000256" key="4">
    <source>
        <dbReference type="ARBA" id="ARBA00022692"/>
    </source>
</evidence>
<dbReference type="RefSeq" id="WP_066351447.1">
    <property type="nucleotide sequence ID" value="NZ_LOED01000003.1"/>
</dbReference>
<evidence type="ECO:0000256" key="2">
    <source>
        <dbReference type="ARBA" id="ARBA00006464"/>
    </source>
</evidence>
<dbReference type="InParanoid" id="A0A140LCR6"/>
<dbReference type="InterPro" id="IPR017472">
    <property type="entry name" value="Undecaprenyl-P_galact_Ptfrase"/>
</dbReference>
<comment type="similarity">
    <text evidence="2">Belongs to the bacterial sugar transferase family.</text>
</comment>
<dbReference type="PANTHER" id="PTHR30576:SF10">
    <property type="entry name" value="SLL5057 PROTEIN"/>
    <property type="match status" value="1"/>
</dbReference>
<gene>
    <name evidence="9" type="primary">wcaJ</name>
    <name evidence="9" type="ORF">AN618_04070</name>
</gene>
<keyword evidence="3 9" id="KW-0808">Transferase</keyword>
<dbReference type="EC" id="2.7.8.31" evidence="9"/>
<evidence type="ECO:0000313" key="9">
    <source>
        <dbReference type="EMBL" id="KXG78341.1"/>
    </source>
</evidence>
<dbReference type="GO" id="GO:0089702">
    <property type="term" value="F:undecaprenyl-phosphate glucose phosphotransferase activity"/>
    <property type="evidence" value="ECO:0007669"/>
    <property type="project" value="UniProtKB-EC"/>
</dbReference>
<evidence type="ECO:0000256" key="5">
    <source>
        <dbReference type="ARBA" id="ARBA00022989"/>
    </source>
</evidence>
<dbReference type="AlphaFoldDB" id="A0A140LCR6"/>
<reference evidence="9 10" key="1">
    <citation type="submission" date="2015-12" db="EMBL/GenBank/DDBJ databases">
        <title>Draft genome sequnece of Fervidicola ferrireducens strain Y170.</title>
        <authorList>
            <person name="Patel B.K."/>
        </authorList>
    </citation>
    <scope>NUCLEOTIDE SEQUENCE [LARGE SCALE GENOMIC DNA]</scope>
    <source>
        <strain evidence="9 10">Y170</strain>
    </source>
</reference>
<dbReference type="STRING" id="520764.AN618_04070"/>
<dbReference type="GO" id="GO:0005886">
    <property type="term" value="C:plasma membrane"/>
    <property type="evidence" value="ECO:0007669"/>
    <property type="project" value="InterPro"/>
</dbReference>
<protein>
    <submittedName>
        <fullName evidence="9">UDP-glucose:undecaprenyl-phosphate glucose-1-phosphate transferase</fullName>
        <ecNumber evidence="9">2.7.8.31</ecNumber>
    </submittedName>
</protein>
<comment type="caution">
    <text evidence="9">The sequence shown here is derived from an EMBL/GenBank/DDBJ whole genome shotgun (WGS) entry which is preliminary data.</text>
</comment>
<evidence type="ECO:0000259" key="8">
    <source>
        <dbReference type="Pfam" id="PF02397"/>
    </source>
</evidence>
<evidence type="ECO:0000256" key="7">
    <source>
        <dbReference type="SAM" id="Phobius"/>
    </source>
</evidence>
<proteinExistence type="inferred from homology"/>
<evidence type="ECO:0000256" key="3">
    <source>
        <dbReference type="ARBA" id="ARBA00022679"/>
    </source>
</evidence>
<feature type="transmembrane region" description="Helical" evidence="7">
    <location>
        <begin position="44"/>
        <end position="69"/>
    </location>
</feature>
<name>A0A140LCR6_9FIRM</name>
<keyword evidence="5 7" id="KW-1133">Transmembrane helix</keyword>
<dbReference type="InterPro" id="IPR017475">
    <property type="entry name" value="EPS_sugar_tfrase"/>
</dbReference>
<comment type="subcellular location">
    <subcellularLocation>
        <location evidence="1">Membrane</location>
        <topology evidence="1">Multi-pass membrane protein</topology>
    </subcellularLocation>
</comment>
<feature type="transmembrane region" description="Helical" evidence="7">
    <location>
        <begin position="89"/>
        <end position="107"/>
    </location>
</feature>
<keyword evidence="6 7" id="KW-0472">Membrane</keyword>
<dbReference type="Pfam" id="PF13727">
    <property type="entry name" value="CoA_binding_3"/>
    <property type="match status" value="1"/>
</dbReference>
<evidence type="ECO:0000256" key="6">
    <source>
        <dbReference type="ARBA" id="ARBA00023136"/>
    </source>
</evidence>
<dbReference type="NCBIfam" id="TIGR03022">
    <property type="entry name" value="WbaP_sugtrans"/>
    <property type="match status" value="1"/>
</dbReference>
<dbReference type="PATRIC" id="fig|520764.3.peg.431"/>
<keyword evidence="4 7" id="KW-0812">Transmembrane</keyword>
<dbReference type="PANTHER" id="PTHR30576">
    <property type="entry name" value="COLANIC BIOSYNTHESIS UDP-GLUCOSE LIPID CARRIER TRANSFERASE"/>
    <property type="match status" value="1"/>
</dbReference>
<keyword evidence="10" id="KW-1185">Reference proteome</keyword>
<feature type="transmembrane region" description="Helical" evidence="7">
    <location>
        <begin position="149"/>
        <end position="170"/>
    </location>
</feature>
<evidence type="ECO:0000313" key="10">
    <source>
        <dbReference type="Proteomes" id="UP000070427"/>
    </source>
</evidence>
<feature type="transmembrane region" description="Helical" evidence="7">
    <location>
        <begin position="119"/>
        <end position="137"/>
    </location>
</feature>
<dbReference type="EMBL" id="LOED01000003">
    <property type="protein sequence ID" value="KXG78341.1"/>
    <property type="molecule type" value="Genomic_DNA"/>
</dbReference>
<dbReference type="SUPFAM" id="SSF51735">
    <property type="entry name" value="NAD(P)-binding Rossmann-fold domains"/>
    <property type="match status" value="1"/>
</dbReference>
<dbReference type="NCBIfam" id="TIGR03025">
    <property type="entry name" value="EPS_sugtrans"/>
    <property type="match status" value="1"/>
</dbReference>
<dbReference type="InterPro" id="IPR003362">
    <property type="entry name" value="Bact_transf"/>
</dbReference>
<dbReference type="InterPro" id="IPR036291">
    <property type="entry name" value="NAD(P)-bd_dom_sf"/>
</dbReference>
<evidence type="ECO:0000256" key="1">
    <source>
        <dbReference type="ARBA" id="ARBA00004141"/>
    </source>
</evidence>
<dbReference type="Gene3D" id="3.40.50.720">
    <property type="entry name" value="NAD(P)-binding Rossmann-like Domain"/>
    <property type="match status" value="1"/>
</dbReference>
<feature type="domain" description="Bacterial sugar transferase" evidence="8">
    <location>
        <begin position="318"/>
        <end position="510"/>
    </location>
</feature>
<accession>A0A140LCR6</accession>